<dbReference type="AlphaFoldDB" id="A0A2M3ZTZ0"/>
<evidence type="ECO:0000313" key="1">
    <source>
        <dbReference type="EMBL" id="MBW31965.1"/>
    </source>
</evidence>
<name>A0A2M3ZTZ0_9DIPT</name>
<proteinExistence type="predicted"/>
<accession>A0A2M3ZTZ0</accession>
<organism evidence="1">
    <name type="scientific">Anopheles braziliensis</name>
    <dbReference type="NCBI Taxonomy" id="58242"/>
    <lineage>
        <taxon>Eukaryota</taxon>
        <taxon>Metazoa</taxon>
        <taxon>Ecdysozoa</taxon>
        <taxon>Arthropoda</taxon>
        <taxon>Hexapoda</taxon>
        <taxon>Insecta</taxon>
        <taxon>Pterygota</taxon>
        <taxon>Neoptera</taxon>
        <taxon>Endopterygota</taxon>
        <taxon>Diptera</taxon>
        <taxon>Nematocera</taxon>
        <taxon>Culicoidea</taxon>
        <taxon>Culicidae</taxon>
        <taxon>Anophelinae</taxon>
        <taxon>Anopheles</taxon>
    </lineage>
</organism>
<protein>
    <submittedName>
        <fullName evidence="1">Putative secreted peptide</fullName>
    </submittedName>
</protein>
<reference evidence="1" key="1">
    <citation type="submission" date="2018-01" db="EMBL/GenBank/DDBJ databases">
        <title>An insight into the sialome of Amazonian anophelines.</title>
        <authorList>
            <person name="Ribeiro J.M."/>
            <person name="Scarpassa V."/>
            <person name="Calvo E."/>
        </authorList>
    </citation>
    <scope>NUCLEOTIDE SEQUENCE</scope>
    <source>
        <tissue evidence="1">Salivary glands</tissue>
    </source>
</reference>
<sequence length="66" mass="7372">MQTLRACPQVYVVSIIGFIGISVTFGRNVHQTRYTLTAIKQQMAMISALPNIAFRISDANWVEAQT</sequence>
<dbReference type="EMBL" id="GGFM01011214">
    <property type="protein sequence ID" value="MBW31965.1"/>
    <property type="molecule type" value="Transcribed_RNA"/>
</dbReference>